<dbReference type="UniPathway" id="UPA00219"/>
<evidence type="ECO:0000256" key="14">
    <source>
        <dbReference type="ARBA" id="ARBA00030398"/>
    </source>
</evidence>
<comment type="similarity">
    <text evidence="4 17">Belongs to the MurCDEF family.</text>
</comment>
<dbReference type="HOGENOM" id="CLU_032540_0_0_9"/>
<evidence type="ECO:0000256" key="5">
    <source>
        <dbReference type="ARBA" id="ARBA00012212"/>
    </source>
</evidence>
<dbReference type="STRING" id="635013.TherJR_2162"/>
<evidence type="ECO:0000256" key="2">
    <source>
        <dbReference type="ARBA" id="ARBA00004496"/>
    </source>
</evidence>
<dbReference type="InterPro" id="IPR013221">
    <property type="entry name" value="Mur_ligase_cen"/>
</dbReference>
<dbReference type="OrthoDB" id="9809796at2"/>
<evidence type="ECO:0000256" key="7">
    <source>
        <dbReference type="ARBA" id="ARBA00022490"/>
    </source>
</evidence>
<sequence>MEALNLKNKRVLVVGIGKSGLAVAGFLAGKGASVTITDKKARQDLGQAVNSLPKEVTVAAGAYPEVTPDSFDMVVTSPGVPLTEQPLRQALERKVPLLSELELAYRFARSPIVAITGTNGKTTTTTLTGEIFKAAGRRVLVGGNIGLPLVAEVEKYAREDIIVAEVSSFQLECIHRFKPKVSIILNFTPDHLDRHGTFENYILAKARIFENQGPEDFAVLNFDDPKVAACAEQVKAQVIFFSRRHKLEKGVYVRQDRIIIDLGQGSKDVCSVKDIFIRGNHNLENALAATAAAATLGVEPEVIAEVLRTFRGVPHRMEHVAEIDGVAYINDSKGTNPDAAMKALDSYDQPLVLIAGGRNKGSDFTAFAAKVREKVRALVVLGECADEIIESMNKVGFSNIYRAHTLEEAVRKAAEVANPGEIVLLSPACASWDMFKDFEQRGEKFKEVVLSLRR</sequence>
<dbReference type="GO" id="GO:0051301">
    <property type="term" value="P:cell division"/>
    <property type="evidence" value="ECO:0007669"/>
    <property type="project" value="UniProtKB-KW"/>
</dbReference>
<evidence type="ECO:0000256" key="1">
    <source>
        <dbReference type="ARBA" id="ARBA00002734"/>
    </source>
</evidence>
<keyword evidence="10 17" id="KW-0067">ATP-binding</keyword>
<dbReference type="HAMAP" id="MF_00639">
    <property type="entry name" value="MurD"/>
    <property type="match status" value="1"/>
</dbReference>
<evidence type="ECO:0000256" key="10">
    <source>
        <dbReference type="ARBA" id="ARBA00022840"/>
    </source>
</evidence>
<dbReference type="EC" id="6.3.2.9" evidence="5 17"/>
<evidence type="ECO:0000256" key="18">
    <source>
        <dbReference type="RuleBase" id="RU003664"/>
    </source>
</evidence>
<dbReference type="GO" id="GO:0009252">
    <property type="term" value="P:peptidoglycan biosynthetic process"/>
    <property type="evidence" value="ECO:0007669"/>
    <property type="project" value="UniProtKB-UniRule"/>
</dbReference>
<evidence type="ECO:0000256" key="13">
    <source>
        <dbReference type="ARBA" id="ARBA00023316"/>
    </source>
</evidence>
<dbReference type="InterPro" id="IPR036565">
    <property type="entry name" value="Mur-like_cat_sf"/>
</dbReference>
<dbReference type="eggNOG" id="COG0771">
    <property type="taxonomic scope" value="Bacteria"/>
</dbReference>
<dbReference type="SUPFAM" id="SSF53623">
    <property type="entry name" value="MurD-like peptide ligases, catalytic domain"/>
    <property type="match status" value="1"/>
</dbReference>
<keyword evidence="12 17" id="KW-0573">Peptidoglycan synthesis</keyword>
<protein>
    <recommendedName>
        <fullName evidence="6 17">UDP-N-acetylmuramoylalanine--D-glutamate ligase</fullName>
        <ecNumber evidence="5 17">6.3.2.9</ecNumber>
    </recommendedName>
    <alternativeName>
        <fullName evidence="15 17">D-glutamic acid-adding enzyme</fullName>
    </alternativeName>
    <alternativeName>
        <fullName evidence="14 17">UDP-N-acetylmuramoyl-L-alanyl-D-glutamate synthetase</fullName>
    </alternativeName>
</protein>
<evidence type="ECO:0000256" key="8">
    <source>
        <dbReference type="ARBA" id="ARBA00022598"/>
    </source>
</evidence>
<dbReference type="Gene3D" id="3.40.1190.10">
    <property type="entry name" value="Mur-like, catalytic domain"/>
    <property type="match status" value="1"/>
</dbReference>
<dbReference type="SUPFAM" id="SSF53244">
    <property type="entry name" value="MurD-like peptide ligases, peptide-binding domain"/>
    <property type="match status" value="1"/>
</dbReference>
<keyword evidence="11 17" id="KW-0133">Cell shape</keyword>
<evidence type="ECO:0000256" key="12">
    <source>
        <dbReference type="ARBA" id="ARBA00022984"/>
    </source>
</evidence>
<comment type="subcellular location">
    <subcellularLocation>
        <location evidence="2 17 18">Cytoplasm</location>
    </subcellularLocation>
</comment>
<accession>D5X9A3</accession>
<evidence type="ECO:0000256" key="17">
    <source>
        <dbReference type="HAMAP-Rule" id="MF_00639"/>
    </source>
</evidence>
<dbReference type="Gene3D" id="3.40.50.720">
    <property type="entry name" value="NAD(P)-binding Rossmann-like Domain"/>
    <property type="match status" value="1"/>
</dbReference>
<dbReference type="Proteomes" id="UP000002377">
    <property type="component" value="Chromosome"/>
</dbReference>
<dbReference type="KEGG" id="tjr:TherJR_2162"/>
<dbReference type="GO" id="GO:0005737">
    <property type="term" value="C:cytoplasm"/>
    <property type="evidence" value="ECO:0007669"/>
    <property type="project" value="UniProtKB-SubCell"/>
</dbReference>
<evidence type="ECO:0000313" key="21">
    <source>
        <dbReference type="EMBL" id="ADG83007.1"/>
    </source>
</evidence>
<feature type="binding site" evidence="17">
    <location>
        <begin position="117"/>
        <end position="123"/>
    </location>
    <ligand>
        <name>ATP</name>
        <dbReference type="ChEBI" id="CHEBI:30616"/>
    </ligand>
</feature>
<proteinExistence type="inferred from homology"/>
<evidence type="ECO:0000256" key="16">
    <source>
        <dbReference type="ARBA" id="ARBA00047632"/>
    </source>
</evidence>
<feature type="domain" description="Mur ligase central" evidence="20">
    <location>
        <begin position="115"/>
        <end position="293"/>
    </location>
</feature>
<dbReference type="GO" id="GO:0008360">
    <property type="term" value="P:regulation of cell shape"/>
    <property type="evidence" value="ECO:0007669"/>
    <property type="project" value="UniProtKB-KW"/>
</dbReference>
<keyword evidence="22" id="KW-1185">Reference proteome</keyword>
<keyword evidence="17 18" id="KW-0132">Cell division</keyword>
<dbReference type="RefSeq" id="WP_013121008.1">
    <property type="nucleotide sequence ID" value="NC_014152.1"/>
</dbReference>
<dbReference type="SUPFAM" id="SSF51984">
    <property type="entry name" value="MurCD N-terminal domain"/>
    <property type="match status" value="1"/>
</dbReference>
<evidence type="ECO:0000256" key="4">
    <source>
        <dbReference type="ARBA" id="ARBA00010416"/>
    </source>
</evidence>
<keyword evidence="17 18" id="KW-0131">Cell cycle</keyword>
<keyword evidence="9 17" id="KW-0547">Nucleotide-binding</keyword>
<evidence type="ECO:0000256" key="11">
    <source>
        <dbReference type="ARBA" id="ARBA00022960"/>
    </source>
</evidence>
<feature type="domain" description="Mur ligase C-terminal" evidence="19">
    <location>
        <begin position="315"/>
        <end position="429"/>
    </location>
</feature>
<dbReference type="GO" id="GO:0005524">
    <property type="term" value="F:ATP binding"/>
    <property type="evidence" value="ECO:0007669"/>
    <property type="project" value="UniProtKB-UniRule"/>
</dbReference>
<comment type="function">
    <text evidence="1 17 18">Cell wall formation. Catalyzes the addition of glutamate to the nucleotide precursor UDP-N-acetylmuramoyl-L-alanine (UMA).</text>
</comment>
<dbReference type="Pfam" id="PF21799">
    <property type="entry name" value="MurD-like_N"/>
    <property type="match status" value="1"/>
</dbReference>
<evidence type="ECO:0000259" key="20">
    <source>
        <dbReference type="Pfam" id="PF08245"/>
    </source>
</evidence>
<dbReference type="NCBIfam" id="TIGR01087">
    <property type="entry name" value="murD"/>
    <property type="match status" value="1"/>
</dbReference>
<dbReference type="EMBL" id="CP002028">
    <property type="protein sequence ID" value="ADG83007.1"/>
    <property type="molecule type" value="Genomic_DNA"/>
</dbReference>
<dbReference type="PANTHER" id="PTHR43692:SF1">
    <property type="entry name" value="UDP-N-ACETYLMURAMOYLALANINE--D-GLUTAMATE LIGASE"/>
    <property type="match status" value="1"/>
</dbReference>
<comment type="catalytic activity">
    <reaction evidence="16 17 18">
        <text>UDP-N-acetyl-alpha-D-muramoyl-L-alanine + D-glutamate + ATP = UDP-N-acetyl-alpha-D-muramoyl-L-alanyl-D-glutamate + ADP + phosphate + H(+)</text>
        <dbReference type="Rhea" id="RHEA:16429"/>
        <dbReference type="ChEBI" id="CHEBI:15378"/>
        <dbReference type="ChEBI" id="CHEBI:29986"/>
        <dbReference type="ChEBI" id="CHEBI:30616"/>
        <dbReference type="ChEBI" id="CHEBI:43474"/>
        <dbReference type="ChEBI" id="CHEBI:83898"/>
        <dbReference type="ChEBI" id="CHEBI:83900"/>
        <dbReference type="ChEBI" id="CHEBI:456216"/>
        <dbReference type="EC" id="6.3.2.9"/>
    </reaction>
</comment>
<keyword evidence="13 17" id="KW-0961">Cell wall biogenesis/degradation</keyword>
<evidence type="ECO:0000256" key="15">
    <source>
        <dbReference type="ARBA" id="ARBA00032324"/>
    </source>
</evidence>
<dbReference type="PANTHER" id="PTHR43692">
    <property type="entry name" value="UDP-N-ACETYLMURAMOYLALANINE--D-GLUTAMATE LIGASE"/>
    <property type="match status" value="1"/>
</dbReference>
<comment type="pathway">
    <text evidence="3 17 18">Cell wall biogenesis; peptidoglycan biosynthesis.</text>
</comment>
<dbReference type="Pfam" id="PF08245">
    <property type="entry name" value="Mur_ligase_M"/>
    <property type="match status" value="1"/>
</dbReference>
<dbReference type="InterPro" id="IPR005762">
    <property type="entry name" value="MurD"/>
</dbReference>
<gene>
    <name evidence="17" type="primary">murD</name>
    <name evidence="21" type="ordered locus">TherJR_2162</name>
</gene>
<evidence type="ECO:0000256" key="3">
    <source>
        <dbReference type="ARBA" id="ARBA00004752"/>
    </source>
</evidence>
<keyword evidence="8 17" id="KW-0436">Ligase</keyword>
<organism evidence="21 22">
    <name type="scientific">Thermincola potens (strain JR)</name>
    <dbReference type="NCBI Taxonomy" id="635013"/>
    <lineage>
        <taxon>Bacteria</taxon>
        <taxon>Bacillati</taxon>
        <taxon>Bacillota</taxon>
        <taxon>Clostridia</taxon>
        <taxon>Eubacteriales</taxon>
        <taxon>Thermincolaceae</taxon>
        <taxon>Thermincola</taxon>
    </lineage>
</organism>
<evidence type="ECO:0000259" key="19">
    <source>
        <dbReference type="Pfam" id="PF02875"/>
    </source>
</evidence>
<dbReference type="InterPro" id="IPR004101">
    <property type="entry name" value="Mur_ligase_C"/>
</dbReference>
<dbReference type="GO" id="GO:0071555">
    <property type="term" value="P:cell wall organization"/>
    <property type="evidence" value="ECO:0007669"/>
    <property type="project" value="UniProtKB-KW"/>
</dbReference>
<evidence type="ECO:0000256" key="6">
    <source>
        <dbReference type="ARBA" id="ARBA00015655"/>
    </source>
</evidence>
<dbReference type="AlphaFoldDB" id="D5X9A3"/>
<dbReference type="Pfam" id="PF02875">
    <property type="entry name" value="Mur_ligase_C"/>
    <property type="match status" value="1"/>
</dbReference>
<dbReference type="Gene3D" id="3.90.190.20">
    <property type="entry name" value="Mur ligase, C-terminal domain"/>
    <property type="match status" value="1"/>
</dbReference>
<evidence type="ECO:0000313" key="22">
    <source>
        <dbReference type="Proteomes" id="UP000002377"/>
    </source>
</evidence>
<keyword evidence="7 17" id="KW-0963">Cytoplasm</keyword>
<evidence type="ECO:0000256" key="9">
    <source>
        <dbReference type="ARBA" id="ARBA00022741"/>
    </source>
</evidence>
<reference evidence="21 22" key="1">
    <citation type="submission" date="2010-05" db="EMBL/GenBank/DDBJ databases">
        <title>Complete sequence of Thermincola sp. JR.</title>
        <authorList>
            <consortium name="US DOE Joint Genome Institute"/>
            <person name="Lucas S."/>
            <person name="Copeland A."/>
            <person name="Lapidus A."/>
            <person name="Cheng J.-F."/>
            <person name="Bruce D."/>
            <person name="Goodwin L."/>
            <person name="Pitluck S."/>
            <person name="Chertkov O."/>
            <person name="Detter J.C."/>
            <person name="Han C."/>
            <person name="Tapia R."/>
            <person name="Land M."/>
            <person name="Hauser L."/>
            <person name="Kyrpides N."/>
            <person name="Mikhailova N."/>
            <person name="Hazen T.C."/>
            <person name="Woyke T."/>
        </authorList>
    </citation>
    <scope>NUCLEOTIDE SEQUENCE [LARGE SCALE GENOMIC DNA]</scope>
    <source>
        <strain evidence="21 22">JR</strain>
    </source>
</reference>
<name>D5X9A3_THEPJ</name>
<dbReference type="GO" id="GO:0008764">
    <property type="term" value="F:UDP-N-acetylmuramoylalanine-D-glutamate ligase activity"/>
    <property type="evidence" value="ECO:0007669"/>
    <property type="project" value="UniProtKB-UniRule"/>
</dbReference>
<dbReference type="InterPro" id="IPR036615">
    <property type="entry name" value="Mur_ligase_C_dom_sf"/>
</dbReference>